<comment type="caution">
    <text evidence="2">The sequence shown here is derived from an EMBL/GenBank/DDBJ whole genome shotgun (WGS) entry which is preliminary data.</text>
</comment>
<feature type="compositionally biased region" description="Low complexity" evidence="1">
    <location>
        <begin position="86"/>
        <end position="96"/>
    </location>
</feature>
<protein>
    <submittedName>
        <fullName evidence="2">Uncharacterized protein</fullName>
    </submittedName>
</protein>
<dbReference type="OrthoDB" id="25921at2759"/>
<gene>
    <name evidence="2" type="ORF">PSALAMII_LOCUS990</name>
</gene>
<proteinExistence type="predicted"/>
<dbReference type="AlphaFoldDB" id="A0A9W4ID67"/>
<sequence>MRCPSSSCHLGPHCWQDPHGKKHHALRSHHLKRLIAFVEKGGTLESHGDVLDSFREELYLEERQRLESQQSKNKMGGTWGNSLPINININGIPPSSQTQVSDSTATPAMRPPAQAQVQEKDDLNIPGLRDVAVKKYTAWHEANVEDDALKAQFRQARDVALANGLDLKLIHEDHDPSFFTDKGIMVGIARQFVRDIGTWVRSLDSVPPPEEASLMVA</sequence>
<reference evidence="2" key="1">
    <citation type="submission" date="2021-07" db="EMBL/GenBank/DDBJ databases">
        <authorList>
            <person name="Branca A.L. A."/>
        </authorList>
    </citation>
    <scope>NUCLEOTIDE SEQUENCE</scope>
</reference>
<feature type="region of interest" description="Disordered" evidence="1">
    <location>
        <begin position="86"/>
        <end position="114"/>
    </location>
</feature>
<organism evidence="2 3">
    <name type="scientific">Penicillium salamii</name>
    <dbReference type="NCBI Taxonomy" id="1612424"/>
    <lineage>
        <taxon>Eukaryota</taxon>
        <taxon>Fungi</taxon>
        <taxon>Dikarya</taxon>
        <taxon>Ascomycota</taxon>
        <taxon>Pezizomycotina</taxon>
        <taxon>Eurotiomycetes</taxon>
        <taxon>Eurotiomycetidae</taxon>
        <taxon>Eurotiales</taxon>
        <taxon>Aspergillaceae</taxon>
        <taxon>Penicillium</taxon>
    </lineage>
</organism>
<accession>A0A9W4ID67</accession>
<dbReference type="Proteomes" id="UP001152592">
    <property type="component" value="Unassembled WGS sequence"/>
</dbReference>
<feature type="compositionally biased region" description="Polar residues" evidence="1">
    <location>
        <begin position="97"/>
        <end position="106"/>
    </location>
</feature>
<evidence type="ECO:0000256" key="1">
    <source>
        <dbReference type="SAM" id="MobiDB-lite"/>
    </source>
</evidence>
<name>A0A9W4ID67_9EURO</name>
<evidence type="ECO:0000313" key="2">
    <source>
        <dbReference type="EMBL" id="CAG8263145.1"/>
    </source>
</evidence>
<dbReference type="EMBL" id="CAJVPD010000043">
    <property type="protein sequence ID" value="CAG8263145.1"/>
    <property type="molecule type" value="Genomic_DNA"/>
</dbReference>
<evidence type="ECO:0000313" key="3">
    <source>
        <dbReference type="Proteomes" id="UP001152592"/>
    </source>
</evidence>